<evidence type="ECO:0000256" key="7">
    <source>
        <dbReference type="PROSITE-ProRule" id="PRU00169"/>
    </source>
</evidence>
<evidence type="ECO:0000256" key="6">
    <source>
        <dbReference type="ARBA" id="ARBA00023012"/>
    </source>
</evidence>
<evidence type="ECO:0000256" key="5">
    <source>
        <dbReference type="ARBA" id="ARBA00022777"/>
    </source>
</evidence>
<protein>
    <recommendedName>
        <fullName evidence="2">histidine kinase</fullName>
        <ecNumber evidence="2">2.7.13.3</ecNumber>
    </recommendedName>
</protein>
<dbReference type="SUPFAM" id="SSF52172">
    <property type="entry name" value="CheY-like"/>
    <property type="match status" value="1"/>
</dbReference>
<dbReference type="SMART" id="SM00387">
    <property type="entry name" value="HATPase_c"/>
    <property type="match status" value="1"/>
</dbReference>
<dbReference type="PROSITE" id="PS50110">
    <property type="entry name" value="RESPONSE_REGULATORY"/>
    <property type="match status" value="1"/>
</dbReference>
<gene>
    <name evidence="10" type="ORF">MPC4_10145</name>
</gene>
<feature type="domain" description="Histidine kinase" evidence="8">
    <location>
        <begin position="115"/>
        <end position="328"/>
    </location>
</feature>
<dbReference type="Gene3D" id="3.30.565.10">
    <property type="entry name" value="Histidine kinase-like ATPase, C-terminal domain"/>
    <property type="match status" value="1"/>
</dbReference>
<comment type="catalytic activity">
    <reaction evidence="1">
        <text>ATP + protein L-histidine = ADP + protein N-phospho-L-histidine.</text>
        <dbReference type="EC" id="2.7.13.3"/>
    </reaction>
</comment>
<evidence type="ECO:0000313" key="10">
    <source>
        <dbReference type="EMBL" id="VTZ48195.1"/>
    </source>
</evidence>
<evidence type="ECO:0000256" key="2">
    <source>
        <dbReference type="ARBA" id="ARBA00012438"/>
    </source>
</evidence>
<dbReference type="Gene3D" id="1.10.287.130">
    <property type="match status" value="1"/>
</dbReference>
<dbReference type="AlphaFoldDB" id="A0A8B6M0G5"/>
<dbReference type="InterPro" id="IPR003594">
    <property type="entry name" value="HATPase_dom"/>
</dbReference>
<evidence type="ECO:0000256" key="1">
    <source>
        <dbReference type="ARBA" id="ARBA00000085"/>
    </source>
</evidence>
<dbReference type="Gene3D" id="3.40.50.2300">
    <property type="match status" value="1"/>
</dbReference>
<dbReference type="SUPFAM" id="SSF55874">
    <property type="entry name" value="ATPase domain of HSP90 chaperone/DNA topoisomerase II/histidine kinase"/>
    <property type="match status" value="1"/>
</dbReference>
<dbReference type="SUPFAM" id="SSF47384">
    <property type="entry name" value="Homodimeric domain of signal transducing histidine kinase"/>
    <property type="match status" value="1"/>
</dbReference>
<feature type="modified residue" description="4-aspartylphosphate" evidence="7">
    <location>
        <position position="400"/>
    </location>
</feature>
<keyword evidence="11" id="KW-1185">Reference proteome</keyword>
<sequence>MTQIDIGRDNRDARLSPESEADRLRAEVAKLRKINNVLMDRVENDMSAKGANAFTLFQAAITLENRVVERTAELTHLTHQLFQQISERCAAEKALLLAKGEAEKANLSKTRFLAAASHDLHQPLNVARLFLGMLAEHIETPHGRELVGGVEAALDTVDELLRALLDISRLDAGVWPVEITTFRIQPLLDRLRQDYQPQAEAVGLCLRVAPSSAVIRSDRLLLERVLRNFVSNALRYTAQGSILIGCRRRGEDVAIEVLDTGIGIASTHLELIFEEFKQLGASARENERGLGLGLAISQRIARLIDAKIAVASTPGRGSAFTISAKAGAGPAVAEDEKRQIDPAALAGRCVVLIDNDMQVRNALGSLLRSWQCVTITARSAADASEALRAARKIPHIIIADYHLDGDALGTDAVAALRAEFGEDAGALIISSDVREELKRGLKEKGLSFLAKPTAPMKLRAMLSALAARRDQLR</sequence>
<dbReference type="InterPro" id="IPR003661">
    <property type="entry name" value="HisK_dim/P_dom"/>
</dbReference>
<dbReference type="RefSeq" id="WP_174510836.1">
    <property type="nucleotide sequence ID" value="NZ_CABFMQ020000001.1"/>
</dbReference>
<dbReference type="SMART" id="SM00388">
    <property type="entry name" value="HisKA"/>
    <property type="match status" value="1"/>
</dbReference>
<dbReference type="EC" id="2.7.13.3" evidence="2"/>
<dbReference type="PANTHER" id="PTHR43711:SF1">
    <property type="entry name" value="HISTIDINE KINASE 1"/>
    <property type="match status" value="1"/>
</dbReference>
<dbReference type="InterPro" id="IPR036890">
    <property type="entry name" value="HATPase_C_sf"/>
</dbReference>
<dbReference type="InterPro" id="IPR004358">
    <property type="entry name" value="Sig_transdc_His_kin-like_C"/>
</dbReference>
<evidence type="ECO:0000256" key="4">
    <source>
        <dbReference type="ARBA" id="ARBA00022679"/>
    </source>
</evidence>
<organism evidence="10 11">
    <name type="scientific">Methylocella tundrae</name>
    <dbReference type="NCBI Taxonomy" id="227605"/>
    <lineage>
        <taxon>Bacteria</taxon>
        <taxon>Pseudomonadati</taxon>
        <taxon>Pseudomonadota</taxon>
        <taxon>Alphaproteobacteria</taxon>
        <taxon>Hyphomicrobiales</taxon>
        <taxon>Beijerinckiaceae</taxon>
        <taxon>Methylocella</taxon>
    </lineage>
</organism>
<reference evidence="10 11" key="1">
    <citation type="submission" date="2019-05" db="EMBL/GenBank/DDBJ databases">
        <authorList>
            <person name="Farhan Ul Haque M."/>
        </authorList>
    </citation>
    <scope>NUCLEOTIDE SEQUENCE [LARGE SCALE GENOMIC DNA]</scope>
    <source>
        <strain evidence="10">2</strain>
    </source>
</reference>
<evidence type="ECO:0000256" key="3">
    <source>
        <dbReference type="ARBA" id="ARBA00022553"/>
    </source>
</evidence>
<evidence type="ECO:0000259" key="9">
    <source>
        <dbReference type="PROSITE" id="PS50110"/>
    </source>
</evidence>
<keyword evidence="6" id="KW-0902">Two-component regulatory system</keyword>
<dbReference type="InterPro" id="IPR036097">
    <property type="entry name" value="HisK_dim/P_sf"/>
</dbReference>
<dbReference type="Pfam" id="PF02518">
    <property type="entry name" value="HATPase_c"/>
    <property type="match status" value="1"/>
</dbReference>
<dbReference type="FunFam" id="3.30.565.10:FF:000049">
    <property type="entry name" value="Two-component sensor histidine kinase"/>
    <property type="match status" value="1"/>
</dbReference>
<keyword evidence="3 7" id="KW-0597">Phosphoprotein</keyword>
<dbReference type="CDD" id="cd00082">
    <property type="entry name" value="HisKA"/>
    <property type="match status" value="1"/>
</dbReference>
<evidence type="ECO:0000313" key="11">
    <source>
        <dbReference type="Proteomes" id="UP000485880"/>
    </source>
</evidence>
<dbReference type="Proteomes" id="UP000485880">
    <property type="component" value="Unassembled WGS sequence"/>
</dbReference>
<dbReference type="PANTHER" id="PTHR43711">
    <property type="entry name" value="TWO-COMPONENT HISTIDINE KINASE"/>
    <property type="match status" value="1"/>
</dbReference>
<dbReference type="InterPro" id="IPR005467">
    <property type="entry name" value="His_kinase_dom"/>
</dbReference>
<feature type="domain" description="Response regulatory" evidence="9">
    <location>
        <begin position="349"/>
        <end position="466"/>
    </location>
</feature>
<dbReference type="NCBIfam" id="NF041832">
    <property type="entry name" value="near_NosP_CTERM"/>
    <property type="match status" value="1"/>
</dbReference>
<dbReference type="InterPro" id="IPR001789">
    <property type="entry name" value="Sig_transdc_resp-reg_receiver"/>
</dbReference>
<name>A0A8B6M0G5_METTU</name>
<dbReference type="Pfam" id="PF00072">
    <property type="entry name" value="Response_reg"/>
    <property type="match status" value="1"/>
</dbReference>
<dbReference type="GO" id="GO:0000155">
    <property type="term" value="F:phosphorelay sensor kinase activity"/>
    <property type="evidence" value="ECO:0007669"/>
    <property type="project" value="InterPro"/>
</dbReference>
<dbReference type="InterPro" id="IPR050736">
    <property type="entry name" value="Sensor_HK_Regulatory"/>
</dbReference>
<accession>A0A8B6M0G5</accession>
<dbReference type="InterPro" id="IPR011006">
    <property type="entry name" value="CheY-like_superfamily"/>
</dbReference>
<dbReference type="PROSITE" id="PS50109">
    <property type="entry name" value="HIS_KIN"/>
    <property type="match status" value="1"/>
</dbReference>
<evidence type="ECO:0000259" key="8">
    <source>
        <dbReference type="PROSITE" id="PS50109"/>
    </source>
</evidence>
<keyword evidence="4" id="KW-0808">Transferase</keyword>
<comment type="caution">
    <text evidence="10">The sequence shown here is derived from an EMBL/GenBank/DDBJ whole genome shotgun (WGS) entry which is preliminary data.</text>
</comment>
<dbReference type="SMART" id="SM00448">
    <property type="entry name" value="REC"/>
    <property type="match status" value="1"/>
</dbReference>
<dbReference type="PRINTS" id="PR00344">
    <property type="entry name" value="BCTRLSENSOR"/>
</dbReference>
<dbReference type="Pfam" id="PF00512">
    <property type="entry name" value="HisKA"/>
    <property type="match status" value="1"/>
</dbReference>
<dbReference type="CDD" id="cd00156">
    <property type="entry name" value="REC"/>
    <property type="match status" value="1"/>
</dbReference>
<keyword evidence="5 10" id="KW-0418">Kinase</keyword>
<dbReference type="EMBL" id="CABFMQ020000001">
    <property type="protein sequence ID" value="VTZ48195.1"/>
    <property type="molecule type" value="Genomic_DNA"/>
</dbReference>
<proteinExistence type="predicted"/>